<evidence type="ECO:0000256" key="4">
    <source>
        <dbReference type="ARBA" id="ARBA00022692"/>
    </source>
</evidence>
<evidence type="ECO:0000259" key="8">
    <source>
        <dbReference type="PROSITE" id="PS50928"/>
    </source>
</evidence>
<accession>A0A1B2DHP5</accession>
<evidence type="ECO:0000256" key="5">
    <source>
        <dbReference type="ARBA" id="ARBA00022989"/>
    </source>
</evidence>
<dbReference type="Pfam" id="PF12911">
    <property type="entry name" value="OppC_N"/>
    <property type="match status" value="1"/>
</dbReference>
<keyword evidence="4 7" id="KW-0812">Transmembrane</keyword>
<sequence>MEKAQPSLHLAKRKRTIGNRRRGLLKKLLASKTASAGSVLIIVVAFISFFAPWISVYGPLDVDIVNRLSPPGAEHWFGTDNLGRDIFSRVMHGTQISAQVGFAVALSVAVLGLVVGLYASMYKWLDQLLMRTMDALFAFPAILLAIAIMAALGPSVSNLIICLIIVFIPSVARIVRSAALVAKEQTYVEAMHALGASQTRILWQHIMPSTVSPLIVQSSFIFAEAIIVEAALSFLGAGIPAPMASLGNLLADGKMYIYNSWWMTLFPGFALIISVLAMNLFGDGIRDLLDPHVRQGKGKK</sequence>
<dbReference type="InterPro" id="IPR000515">
    <property type="entry name" value="MetI-like"/>
</dbReference>
<feature type="transmembrane region" description="Helical" evidence="7">
    <location>
        <begin position="158"/>
        <end position="175"/>
    </location>
</feature>
<comment type="similarity">
    <text evidence="7">Belongs to the binding-protein-dependent transport system permease family.</text>
</comment>
<feature type="transmembrane region" description="Helical" evidence="7">
    <location>
        <begin position="29"/>
        <end position="54"/>
    </location>
</feature>
<protein>
    <submittedName>
        <fullName evidence="9">Peptide ABC transporter permease</fullName>
    </submittedName>
</protein>
<reference evidence="9" key="1">
    <citation type="submission" date="2016-08" db="EMBL/GenBank/DDBJ databases">
        <title>Complete Genome Seqeunce of Paenibacillus sp. BIHB 4019 from tea rhizoplane.</title>
        <authorList>
            <person name="Thakur R."/>
            <person name="Swarnkar M.K."/>
            <person name="Gulati A."/>
        </authorList>
    </citation>
    <scope>NUCLEOTIDE SEQUENCE [LARGE SCALE GENOMIC DNA]</scope>
    <source>
        <strain evidence="9">BIHB4019</strain>
    </source>
</reference>
<dbReference type="Pfam" id="PF00528">
    <property type="entry name" value="BPD_transp_1"/>
    <property type="match status" value="1"/>
</dbReference>
<organism evidence="9">
    <name type="scientific">Paenibacillus sp. BIHB 4019</name>
    <dbReference type="NCBI Taxonomy" id="1870819"/>
    <lineage>
        <taxon>Bacteria</taxon>
        <taxon>Bacillati</taxon>
        <taxon>Bacillota</taxon>
        <taxon>Bacilli</taxon>
        <taxon>Bacillales</taxon>
        <taxon>Paenibacillaceae</taxon>
        <taxon>Paenibacillus</taxon>
    </lineage>
</organism>
<dbReference type="InterPro" id="IPR050366">
    <property type="entry name" value="BP-dependent_transpt_permease"/>
</dbReference>
<dbReference type="CDD" id="cd06261">
    <property type="entry name" value="TM_PBP2"/>
    <property type="match status" value="1"/>
</dbReference>
<dbReference type="PANTHER" id="PTHR43386:SF1">
    <property type="entry name" value="D,D-DIPEPTIDE TRANSPORT SYSTEM PERMEASE PROTEIN DDPC-RELATED"/>
    <property type="match status" value="1"/>
</dbReference>
<dbReference type="InterPro" id="IPR035906">
    <property type="entry name" value="MetI-like_sf"/>
</dbReference>
<keyword evidence="5 7" id="KW-1133">Transmembrane helix</keyword>
<keyword evidence="6 7" id="KW-0472">Membrane</keyword>
<proteinExistence type="inferred from homology"/>
<dbReference type="AlphaFoldDB" id="A0A1B2DHP5"/>
<feature type="transmembrane region" description="Helical" evidence="7">
    <location>
        <begin position="100"/>
        <end position="121"/>
    </location>
</feature>
<feature type="transmembrane region" description="Helical" evidence="7">
    <location>
        <begin position="133"/>
        <end position="152"/>
    </location>
</feature>
<evidence type="ECO:0000313" key="9">
    <source>
        <dbReference type="EMBL" id="ANY67254.1"/>
    </source>
</evidence>
<keyword evidence="2 7" id="KW-0813">Transport</keyword>
<gene>
    <name evidence="9" type="ORF">BBD42_12825</name>
</gene>
<feature type="transmembrane region" description="Helical" evidence="7">
    <location>
        <begin position="220"/>
        <end position="241"/>
    </location>
</feature>
<comment type="subcellular location">
    <subcellularLocation>
        <location evidence="1 7">Cell membrane</location>
        <topology evidence="1 7">Multi-pass membrane protein</topology>
    </subcellularLocation>
</comment>
<dbReference type="InterPro" id="IPR025966">
    <property type="entry name" value="OppC_N"/>
</dbReference>
<dbReference type="GO" id="GO:0055085">
    <property type="term" value="P:transmembrane transport"/>
    <property type="evidence" value="ECO:0007669"/>
    <property type="project" value="InterPro"/>
</dbReference>
<feature type="domain" description="ABC transmembrane type-1" evidence="8">
    <location>
        <begin position="98"/>
        <end position="282"/>
    </location>
</feature>
<evidence type="ECO:0000256" key="3">
    <source>
        <dbReference type="ARBA" id="ARBA00022475"/>
    </source>
</evidence>
<dbReference type="EMBL" id="CP016808">
    <property type="protein sequence ID" value="ANY67254.1"/>
    <property type="molecule type" value="Genomic_DNA"/>
</dbReference>
<dbReference type="RefSeq" id="WP_099518464.1">
    <property type="nucleotide sequence ID" value="NZ_CP016808.1"/>
</dbReference>
<evidence type="ECO:0000256" key="7">
    <source>
        <dbReference type="RuleBase" id="RU363032"/>
    </source>
</evidence>
<evidence type="ECO:0000256" key="2">
    <source>
        <dbReference type="ARBA" id="ARBA00022448"/>
    </source>
</evidence>
<dbReference type="Gene3D" id="1.10.3720.10">
    <property type="entry name" value="MetI-like"/>
    <property type="match status" value="1"/>
</dbReference>
<dbReference type="PANTHER" id="PTHR43386">
    <property type="entry name" value="OLIGOPEPTIDE TRANSPORT SYSTEM PERMEASE PROTEIN APPC"/>
    <property type="match status" value="1"/>
</dbReference>
<name>A0A1B2DHP5_9BACL</name>
<feature type="transmembrane region" description="Helical" evidence="7">
    <location>
        <begin position="261"/>
        <end position="281"/>
    </location>
</feature>
<dbReference type="SUPFAM" id="SSF161098">
    <property type="entry name" value="MetI-like"/>
    <property type="match status" value="1"/>
</dbReference>
<evidence type="ECO:0000256" key="1">
    <source>
        <dbReference type="ARBA" id="ARBA00004651"/>
    </source>
</evidence>
<evidence type="ECO:0000256" key="6">
    <source>
        <dbReference type="ARBA" id="ARBA00023136"/>
    </source>
</evidence>
<dbReference type="GO" id="GO:0005886">
    <property type="term" value="C:plasma membrane"/>
    <property type="evidence" value="ECO:0007669"/>
    <property type="project" value="UniProtKB-SubCell"/>
</dbReference>
<keyword evidence="3" id="KW-1003">Cell membrane</keyword>
<dbReference type="PROSITE" id="PS50928">
    <property type="entry name" value="ABC_TM1"/>
    <property type="match status" value="1"/>
</dbReference>